<keyword evidence="5" id="KW-1185">Reference proteome</keyword>
<dbReference type="SMART" id="SM00314">
    <property type="entry name" value="RA"/>
    <property type="match status" value="1"/>
</dbReference>
<sequence length="352" mass="40210">MEMARPPSVISIGDGRAFSRAEFLSLLNTYNCFLGDKSHLHLHYHENAGEVTVEGFLVISWGVKRPIRLMIQDEKQTLPSSSSPLHSSPQSPLECPVSPLGNKRGMTRWGEYDDLLRIDELEESKSNVLEDPPVITRVLSGYGSSTLRAPRPKAMIEAEENPVFIRTLSDAALVKKRVKSKTVAERQRARQHHFSINGHFYNYKTSIFTPSYGTTTNVRINSSMRTQEVIRQLLNKFKIENDPNEFALYCIHQSGERRKLAALDLPLLERILQGPSESIMRVFLMDTDEQEVSNDVAQYLNLELPILENVLWRLQEEENQQIQRAISKYRQQHHLLTHCLSTKLAGKTETTV</sequence>
<dbReference type="PANTHER" id="PTHR22738:SF3">
    <property type="entry name" value="RAS ASSOCIATION DOMAIN-CONTAINING PROTEIN 6"/>
    <property type="match status" value="1"/>
</dbReference>
<evidence type="ECO:0000259" key="3">
    <source>
        <dbReference type="PROSITE" id="PS50951"/>
    </source>
</evidence>
<organism evidence="4 5">
    <name type="scientific">Coilia grayii</name>
    <name type="common">Gray's grenadier anchovy</name>
    <dbReference type="NCBI Taxonomy" id="363190"/>
    <lineage>
        <taxon>Eukaryota</taxon>
        <taxon>Metazoa</taxon>
        <taxon>Chordata</taxon>
        <taxon>Craniata</taxon>
        <taxon>Vertebrata</taxon>
        <taxon>Euteleostomi</taxon>
        <taxon>Actinopterygii</taxon>
        <taxon>Neopterygii</taxon>
        <taxon>Teleostei</taxon>
        <taxon>Clupei</taxon>
        <taxon>Clupeiformes</taxon>
        <taxon>Clupeoidei</taxon>
        <taxon>Engraulidae</taxon>
        <taxon>Coilinae</taxon>
        <taxon>Coilia</taxon>
    </lineage>
</organism>
<dbReference type="Pfam" id="PF16517">
    <property type="entry name" value="Nore1-SARAH"/>
    <property type="match status" value="1"/>
</dbReference>
<evidence type="ECO:0000313" key="4">
    <source>
        <dbReference type="EMBL" id="KAL2099919.1"/>
    </source>
</evidence>
<dbReference type="AlphaFoldDB" id="A0ABD1KLD8"/>
<feature type="domain" description="Ras-associating" evidence="2">
    <location>
        <begin position="201"/>
        <end position="289"/>
    </location>
</feature>
<dbReference type="InterPro" id="IPR011524">
    <property type="entry name" value="SARAH_dom"/>
</dbReference>
<accession>A0ABD1KLD8</accession>
<dbReference type="PANTHER" id="PTHR22738">
    <property type="entry name" value="RASSF"/>
    <property type="match status" value="1"/>
</dbReference>
<protein>
    <recommendedName>
        <fullName evidence="6">Ras association domain-containing protein 6</fullName>
    </recommendedName>
</protein>
<dbReference type="Pfam" id="PF00788">
    <property type="entry name" value="RA"/>
    <property type="match status" value="1"/>
</dbReference>
<dbReference type="InterPro" id="IPR000159">
    <property type="entry name" value="RA_dom"/>
</dbReference>
<gene>
    <name evidence="4" type="ORF">ACEWY4_004313</name>
</gene>
<dbReference type="InterPro" id="IPR033614">
    <property type="entry name" value="RASSF1-6"/>
</dbReference>
<comment type="caution">
    <text evidence="4">The sequence shown here is derived from an EMBL/GenBank/DDBJ whole genome shotgun (WGS) entry which is preliminary data.</text>
</comment>
<feature type="region of interest" description="Disordered" evidence="1">
    <location>
        <begin position="76"/>
        <end position="100"/>
    </location>
</feature>
<evidence type="ECO:0000259" key="2">
    <source>
        <dbReference type="PROSITE" id="PS50200"/>
    </source>
</evidence>
<dbReference type="InterPro" id="IPR049787">
    <property type="entry name" value="SARAH_RASSF6"/>
</dbReference>
<feature type="compositionally biased region" description="Low complexity" evidence="1">
    <location>
        <begin position="78"/>
        <end position="93"/>
    </location>
</feature>
<dbReference type="Proteomes" id="UP001591681">
    <property type="component" value="Unassembled WGS sequence"/>
</dbReference>
<dbReference type="SUPFAM" id="SSF54236">
    <property type="entry name" value="Ubiquitin-like"/>
    <property type="match status" value="1"/>
</dbReference>
<dbReference type="CDD" id="cd21895">
    <property type="entry name" value="SARAH_RASSF6"/>
    <property type="match status" value="1"/>
</dbReference>
<dbReference type="EMBL" id="JBHFQA010000004">
    <property type="protein sequence ID" value="KAL2099919.1"/>
    <property type="molecule type" value="Genomic_DNA"/>
</dbReference>
<feature type="domain" description="SARAH" evidence="3">
    <location>
        <begin position="296"/>
        <end position="343"/>
    </location>
</feature>
<proteinExistence type="predicted"/>
<name>A0ABD1KLD8_9TELE</name>
<evidence type="ECO:0000256" key="1">
    <source>
        <dbReference type="SAM" id="MobiDB-lite"/>
    </source>
</evidence>
<reference evidence="4 5" key="1">
    <citation type="submission" date="2024-09" db="EMBL/GenBank/DDBJ databases">
        <title>A chromosome-level genome assembly of Gray's grenadier anchovy, Coilia grayii.</title>
        <authorList>
            <person name="Fu Z."/>
        </authorList>
    </citation>
    <scope>NUCLEOTIDE SEQUENCE [LARGE SCALE GENOMIC DNA]</scope>
    <source>
        <strain evidence="4">G4</strain>
        <tissue evidence="4">Muscle</tissue>
    </source>
</reference>
<dbReference type="Gene3D" id="3.10.20.90">
    <property type="entry name" value="Phosphatidylinositol 3-kinase Catalytic Subunit, Chain A, domain 1"/>
    <property type="match status" value="1"/>
</dbReference>
<evidence type="ECO:0008006" key="6">
    <source>
        <dbReference type="Google" id="ProtNLM"/>
    </source>
</evidence>
<dbReference type="PROSITE" id="PS50951">
    <property type="entry name" value="SARAH"/>
    <property type="match status" value="1"/>
</dbReference>
<dbReference type="InterPro" id="IPR029071">
    <property type="entry name" value="Ubiquitin-like_domsf"/>
</dbReference>
<evidence type="ECO:0000313" key="5">
    <source>
        <dbReference type="Proteomes" id="UP001591681"/>
    </source>
</evidence>
<dbReference type="PROSITE" id="PS50200">
    <property type="entry name" value="RA"/>
    <property type="match status" value="1"/>
</dbReference>